<keyword evidence="1" id="KW-1133">Transmembrane helix</keyword>
<dbReference type="Proteomes" id="UP000027182">
    <property type="component" value="Chromosome"/>
</dbReference>
<feature type="transmembrane region" description="Helical" evidence="1">
    <location>
        <begin position="75"/>
        <end position="101"/>
    </location>
</feature>
<protein>
    <submittedName>
        <fullName evidence="2">Adenosinetriphosphatase</fullName>
    </submittedName>
</protein>
<feature type="transmembrane region" description="Helical" evidence="1">
    <location>
        <begin position="37"/>
        <end position="55"/>
    </location>
</feature>
<dbReference type="RefSeq" id="WP_013954905.1">
    <property type="nucleotide sequence ID" value="NZ_CP005933.1"/>
</dbReference>
<dbReference type="EMBL" id="CP005933">
    <property type="protein sequence ID" value="AIA34114.1"/>
    <property type="molecule type" value="Genomic_DNA"/>
</dbReference>
<feature type="transmembrane region" description="Helical" evidence="1">
    <location>
        <begin position="130"/>
        <end position="150"/>
    </location>
</feature>
<sequence>MKANYNKIINKIGISNIENNDSDKPLYFVKLNFGIELLKLIVFLFITAFFILLQYNNNFIVKSNKTDILRLIYLYTFGLTFGDLMILFLIGFYLTLILHWLSPFFKNKYLRWFYVHQKVNYLTLKKQTTIFIWTNLLAIAIIYHSVLLFYRVDLHTTIISKSEILDVFKKGWIYSFTNEGSILKAKFSKELPNASFNIGAYADTLLNLPVLLTFSPYLSWIIAFIIFSFSWLKLITISPREYIKNLRRSKNTMPAIQKFILKNKVGFYLSLQTKKIFELYALMADILKIEIYKTSLSTLHKNIKNNIELIVGHQNFIEFMSKNKSKKDLNASSQEEAYVIEEVEKTSFEPDLLISAVNPNSLLINDDLTTNQNKNLKTEFKSYSSEYNILNNEFSESENAQNRPLMLFYSHNENNTIFNVKSENIVNDETDLDTNAVTKTNNPNFNIDTVETIVDDNFLNDTCSLDVSSMHETENKNLNDTNINSNIEPNFLVNTTEVMYKDNDLESYETIELDKFDANSQVFNDDLIFDFNFENNTKNHSNNVHSKQTYSSSNDYNLWISPILSDNK</sequence>
<evidence type="ECO:0000313" key="3">
    <source>
        <dbReference type="Proteomes" id="UP000027182"/>
    </source>
</evidence>
<name>A0A059XZP8_MYCBV</name>
<proteinExistence type="predicted"/>
<reference evidence="2 3" key="1">
    <citation type="submission" date="2013-04" db="EMBL/GenBank/DDBJ databases">
        <authorList>
            <person name="Lin L."/>
            <person name="Zeng Z."/>
            <person name="Xie J."/>
            <person name="Luo L."/>
            <person name="Yang Z."/>
            <person name="Liang W."/>
            <person name="Lin H."/>
            <person name="Dong C."/>
            <person name="Sun Y."/>
        </authorList>
    </citation>
    <scope>NUCLEOTIDE SEQUENCE [LARGE SCALE GENOMIC DNA]</scope>
    <source>
        <strain evidence="2 3">CQ-W70</strain>
    </source>
</reference>
<dbReference type="AlphaFoldDB" id="A0A059XZP8"/>
<gene>
    <name evidence="2" type="ORF">K668_02690</name>
</gene>
<keyword evidence="1" id="KW-0472">Membrane</keyword>
<dbReference type="PATRIC" id="fig|1316930.3.peg.553"/>
<evidence type="ECO:0000313" key="2">
    <source>
        <dbReference type="EMBL" id="AIA34114.1"/>
    </source>
</evidence>
<dbReference type="HOGENOM" id="CLU_479673_0_0_14"/>
<dbReference type="KEGG" id="mbq:K668_02690"/>
<accession>A0A059XZP8</accession>
<organism evidence="2 3">
    <name type="scientific">Mycoplasmopsis bovis CQ-W70</name>
    <dbReference type="NCBI Taxonomy" id="1316930"/>
    <lineage>
        <taxon>Bacteria</taxon>
        <taxon>Bacillati</taxon>
        <taxon>Mycoplasmatota</taxon>
        <taxon>Mycoplasmoidales</taxon>
        <taxon>Metamycoplasmataceae</taxon>
        <taxon>Mycoplasmopsis</taxon>
    </lineage>
</organism>
<evidence type="ECO:0000256" key="1">
    <source>
        <dbReference type="SAM" id="Phobius"/>
    </source>
</evidence>
<keyword evidence="1" id="KW-0812">Transmembrane</keyword>